<evidence type="ECO:0000256" key="1">
    <source>
        <dbReference type="ARBA" id="ARBA00005176"/>
    </source>
</evidence>
<accession>A0A4P9XNY0</accession>
<dbReference type="CDD" id="cd07103">
    <property type="entry name" value="ALDH_F5_SSADH_GabD"/>
    <property type="match status" value="1"/>
</dbReference>
<dbReference type="PROSITE" id="PS00070">
    <property type="entry name" value="ALDEHYDE_DEHYDR_CYS"/>
    <property type="match status" value="1"/>
</dbReference>
<evidence type="ECO:0000256" key="2">
    <source>
        <dbReference type="ARBA" id="ARBA00009986"/>
    </source>
</evidence>
<dbReference type="PANTHER" id="PTHR43353:SF5">
    <property type="entry name" value="SUCCINATE-SEMIALDEHYDE DEHYDROGENASE, MITOCHONDRIAL"/>
    <property type="match status" value="1"/>
</dbReference>
<dbReference type="OrthoDB" id="310895at2759"/>
<dbReference type="PANTHER" id="PTHR43353">
    <property type="entry name" value="SUCCINATE-SEMIALDEHYDE DEHYDROGENASE, MITOCHONDRIAL"/>
    <property type="match status" value="1"/>
</dbReference>
<comment type="pathway">
    <text evidence="1">Amino-acid degradation; 4-aminobutanoate degradation.</text>
</comment>
<evidence type="ECO:0000313" key="13">
    <source>
        <dbReference type="EMBL" id="RKP07665.1"/>
    </source>
</evidence>
<comment type="catalytic activity">
    <reaction evidence="8">
        <text>succinate semialdehyde + NAD(+) + H2O = succinate + NADH + 2 H(+)</text>
        <dbReference type="Rhea" id="RHEA:13217"/>
        <dbReference type="ChEBI" id="CHEBI:15377"/>
        <dbReference type="ChEBI" id="CHEBI:15378"/>
        <dbReference type="ChEBI" id="CHEBI:30031"/>
        <dbReference type="ChEBI" id="CHEBI:57540"/>
        <dbReference type="ChEBI" id="CHEBI:57706"/>
        <dbReference type="ChEBI" id="CHEBI:57945"/>
        <dbReference type="EC" id="1.2.1.16"/>
    </reaction>
</comment>
<reference evidence="14" key="1">
    <citation type="journal article" date="2018" name="Nat. Microbiol.">
        <title>Leveraging single-cell genomics to expand the fungal tree of life.</title>
        <authorList>
            <person name="Ahrendt S.R."/>
            <person name="Quandt C.A."/>
            <person name="Ciobanu D."/>
            <person name="Clum A."/>
            <person name="Salamov A."/>
            <person name="Andreopoulos B."/>
            <person name="Cheng J.F."/>
            <person name="Woyke T."/>
            <person name="Pelin A."/>
            <person name="Henrissat B."/>
            <person name="Reynolds N.K."/>
            <person name="Benny G.L."/>
            <person name="Smith M.E."/>
            <person name="James T.Y."/>
            <person name="Grigoriev I.V."/>
        </authorList>
    </citation>
    <scope>NUCLEOTIDE SEQUENCE [LARGE SCALE GENOMIC DNA]</scope>
    <source>
        <strain evidence="14">RSA 1356</strain>
    </source>
</reference>
<name>A0A4P9XNY0_9FUNG</name>
<keyword evidence="14" id="KW-1185">Reference proteome</keyword>
<dbReference type="EC" id="1.2.1.16" evidence="9"/>
<comment type="catalytic activity">
    <reaction evidence="7">
        <text>succinate semialdehyde + NADP(+) + H2O = succinate + NADPH + 2 H(+)</text>
        <dbReference type="Rhea" id="RHEA:13213"/>
        <dbReference type="ChEBI" id="CHEBI:15377"/>
        <dbReference type="ChEBI" id="CHEBI:15378"/>
        <dbReference type="ChEBI" id="CHEBI:30031"/>
        <dbReference type="ChEBI" id="CHEBI:57706"/>
        <dbReference type="ChEBI" id="CHEBI:57783"/>
        <dbReference type="ChEBI" id="CHEBI:58349"/>
        <dbReference type="EC" id="1.2.1.16"/>
    </reaction>
</comment>
<sequence length="494" mass="53245">MQLKDKKLFRTQAFINGAWVDAASGATLPVIDPATGGQIGTVPEMDVNDTRQAIAAAHGALEEWRKTTTKTRHRILSKWAQLMLEHKDDLATIMTLENGKVSAKGEVVYAQSFVEWFAEEAKRIYGDVIPAPDGGQRCLVVKQPVGVCSIITPWNFPSAMITRKAGAALAAGCTVVIKPAAETPYSALALVELAIRAGVPNGVINIVTTDKHIKDVGHLLCTSDFVSKVSFTGSTSIGKLIMQQCSSGIKRVSLELGGNAPFVVFDDADPEAVVEGLMNSKLRNAGQVCVAPNRIYVQSGIHERLSQLLVARLEKLRVGGGFVENVHVGPLISEQARRKVLEHIEDAVKRGGRVLLDGRQRQIEDITHEGGFFVHPTIISELPTDALVNAEETFGPLLAMSIFDTEEEAIKLANNTKAGLSAYVYTRDISRVFRVSEAIEAGMLSINGAVISSAVTPFGGLKESGIGYEGSKYGVEEYVSKKLIAIGIEEKARI</sequence>
<evidence type="ECO:0000256" key="4">
    <source>
        <dbReference type="ARBA" id="ARBA00019842"/>
    </source>
</evidence>
<dbReference type="Proteomes" id="UP000271241">
    <property type="component" value="Unassembled WGS sequence"/>
</dbReference>
<evidence type="ECO:0000256" key="8">
    <source>
        <dbReference type="ARBA" id="ARBA00052698"/>
    </source>
</evidence>
<evidence type="ECO:0000256" key="6">
    <source>
        <dbReference type="ARBA" id="ARBA00030806"/>
    </source>
</evidence>
<dbReference type="SUPFAM" id="SSF53720">
    <property type="entry name" value="ALDH-like"/>
    <property type="match status" value="1"/>
</dbReference>
<dbReference type="Gene3D" id="3.40.605.10">
    <property type="entry name" value="Aldehyde Dehydrogenase, Chain A, domain 1"/>
    <property type="match status" value="1"/>
</dbReference>
<dbReference type="InterPro" id="IPR050740">
    <property type="entry name" value="Aldehyde_DH_Superfamily"/>
</dbReference>
<dbReference type="InterPro" id="IPR016163">
    <property type="entry name" value="Ald_DH_C"/>
</dbReference>
<dbReference type="InterPro" id="IPR016160">
    <property type="entry name" value="Ald_DH_CS_CYS"/>
</dbReference>
<dbReference type="FunFam" id="3.40.309.10:FF:000004">
    <property type="entry name" value="Succinate-semialdehyde dehydrogenase I"/>
    <property type="match status" value="1"/>
</dbReference>
<evidence type="ECO:0000313" key="14">
    <source>
        <dbReference type="Proteomes" id="UP000271241"/>
    </source>
</evidence>
<evidence type="ECO:0000256" key="10">
    <source>
        <dbReference type="PROSITE-ProRule" id="PRU10007"/>
    </source>
</evidence>
<dbReference type="InterPro" id="IPR015590">
    <property type="entry name" value="Aldehyde_DH_dom"/>
</dbReference>
<protein>
    <recommendedName>
        <fullName evidence="4">Succinate-semialdehyde dehydrogenase, mitochondrial</fullName>
        <ecNumber evidence="9">1.2.1.16</ecNumber>
        <ecNumber evidence="3">1.2.1.24</ecNumber>
    </recommendedName>
    <alternativeName>
        <fullName evidence="6">NAD(+)-dependent succinic semialdehyde dehydrogenase</fullName>
    </alternativeName>
</protein>
<dbReference type="GO" id="GO:0004777">
    <property type="term" value="F:succinate-semialdehyde dehydrogenase (NAD+) activity"/>
    <property type="evidence" value="ECO:0007669"/>
    <property type="project" value="UniProtKB-EC"/>
</dbReference>
<dbReference type="EC" id="1.2.1.24" evidence="3"/>
<evidence type="ECO:0000256" key="3">
    <source>
        <dbReference type="ARBA" id="ARBA00013051"/>
    </source>
</evidence>
<dbReference type="PROSITE" id="PS00687">
    <property type="entry name" value="ALDEHYDE_DEHYDR_GLU"/>
    <property type="match status" value="1"/>
</dbReference>
<dbReference type="STRING" id="78915.A0A4P9XNY0"/>
<dbReference type="InterPro" id="IPR016162">
    <property type="entry name" value="Ald_DH_N"/>
</dbReference>
<keyword evidence="5 11" id="KW-0560">Oxidoreductase</keyword>
<feature type="active site" evidence="10">
    <location>
        <position position="255"/>
    </location>
</feature>
<evidence type="ECO:0000256" key="11">
    <source>
        <dbReference type="RuleBase" id="RU003345"/>
    </source>
</evidence>
<proteinExistence type="inferred from homology"/>
<dbReference type="InterPro" id="IPR029510">
    <property type="entry name" value="Ald_DH_CS_GLU"/>
</dbReference>
<organism evidence="13 14">
    <name type="scientific">Thamnocephalis sphaerospora</name>
    <dbReference type="NCBI Taxonomy" id="78915"/>
    <lineage>
        <taxon>Eukaryota</taxon>
        <taxon>Fungi</taxon>
        <taxon>Fungi incertae sedis</taxon>
        <taxon>Zoopagomycota</taxon>
        <taxon>Zoopagomycotina</taxon>
        <taxon>Zoopagomycetes</taxon>
        <taxon>Zoopagales</taxon>
        <taxon>Sigmoideomycetaceae</taxon>
        <taxon>Thamnocephalis</taxon>
    </lineage>
</organism>
<dbReference type="Gene3D" id="3.40.309.10">
    <property type="entry name" value="Aldehyde Dehydrogenase, Chain A, domain 2"/>
    <property type="match status" value="1"/>
</dbReference>
<comment type="similarity">
    <text evidence="2 11">Belongs to the aldehyde dehydrogenase family.</text>
</comment>
<evidence type="ECO:0000256" key="7">
    <source>
        <dbReference type="ARBA" id="ARBA00050387"/>
    </source>
</evidence>
<dbReference type="GO" id="GO:0009450">
    <property type="term" value="P:gamma-aminobutyric acid catabolic process"/>
    <property type="evidence" value="ECO:0007669"/>
    <property type="project" value="TreeGrafter"/>
</dbReference>
<dbReference type="EMBL" id="KZ992688">
    <property type="protein sequence ID" value="RKP07665.1"/>
    <property type="molecule type" value="Genomic_DNA"/>
</dbReference>
<gene>
    <name evidence="13" type="ORF">THASP1DRAFT_16706</name>
</gene>
<dbReference type="AlphaFoldDB" id="A0A4P9XNY0"/>
<dbReference type="InterPro" id="IPR016161">
    <property type="entry name" value="Ald_DH/histidinol_DH"/>
</dbReference>
<evidence type="ECO:0000256" key="9">
    <source>
        <dbReference type="ARBA" id="ARBA00067047"/>
    </source>
</evidence>
<dbReference type="FunFam" id="3.40.605.10:FF:000005">
    <property type="entry name" value="Succinate-semialdehyde dehydrogenase I"/>
    <property type="match status" value="1"/>
</dbReference>
<feature type="domain" description="Aldehyde dehydrogenase" evidence="12">
    <location>
        <begin position="19"/>
        <end position="483"/>
    </location>
</feature>
<evidence type="ECO:0000259" key="12">
    <source>
        <dbReference type="Pfam" id="PF00171"/>
    </source>
</evidence>
<evidence type="ECO:0000256" key="5">
    <source>
        <dbReference type="ARBA" id="ARBA00023002"/>
    </source>
</evidence>
<dbReference type="Pfam" id="PF00171">
    <property type="entry name" value="Aldedh"/>
    <property type="match status" value="1"/>
</dbReference>